<evidence type="ECO:0000313" key="1">
    <source>
        <dbReference type="EMBL" id="XFD40567.1"/>
    </source>
</evidence>
<protein>
    <submittedName>
        <fullName evidence="1">TetR/AcrR family transcriptional regulator</fullName>
    </submittedName>
</protein>
<gene>
    <name evidence="1" type="ORF">O0236_004505</name>
</gene>
<keyword evidence="2" id="KW-1185">Reference proteome</keyword>
<accession>A0ACD5DH27</accession>
<dbReference type="EMBL" id="CP168151">
    <property type="protein sequence ID" value="XFD40567.1"/>
    <property type="molecule type" value="Genomic_DNA"/>
</dbReference>
<sequence>MRKIDEQKKQAIEHTVLVIIKEEGIQGLSFGKIAKRARVSSGAPYVYFKDKTDMLSSLYLKAKNLFDQGIQYDIDQGKTLQEKIFFSVNHFARMAVDYPLEANLLNALRDNPKMISEEARIEGSSLAFPLVSMYEEAVKDNRFVSDNLELIYAQLFGPFIMLLVDRQAVGKFATIEELNEIIKMSVKGVLR</sequence>
<evidence type="ECO:0000313" key="2">
    <source>
        <dbReference type="Proteomes" id="UP001149860"/>
    </source>
</evidence>
<organism evidence="1 2">
    <name type="scientific">Lentilactobacillus terminaliae</name>
    <dbReference type="NCBI Taxonomy" id="3003483"/>
    <lineage>
        <taxon>Bacteria</taxon>
        <taxon>Bacillati</taxon>
        <taxon>Bacillota</taxon>
        <taxon>Bacilli</taxon>
        <taxon>Lactobacillales</taxon>
        <taxon>Lactobacillaceae</taxon>
        <taxon>Lentilactobacillus</taxon>
    </lineage>
</organism>
<dbReference type="Proteomes" id="UP001149860">
    <property type="component" value="Chromosome"/>
</dbReference>
<reference evidence="1" key="1">
    <citation type="submission" date="2024-08" db="EMBL/GenBank/DDBJ databases">
        <title>Lentilactobacillus sp. nov., isolated from tree bark.</title>
        <authorList>
            <person name="Phuengjayaem S."/>
            <person name="Tanasupawat S."/>
        </authorList>
    </citation>
    <scope>NUCLEOTIDE SEQUENCE</scope>
    <source>
        <strain evidence="1">SPB1-3</strain>
    </source>
</reference>
<proteinExistence type="predicted"/>
<name>A0ACD5DH27_9LACO</name>